<evidence type="ECO:0000313" key="8">
    <source>
        <dbReference type="Proteomes" id="UP000636264"/>
    </source>
</evidence>
<dbReference type="PIRSF" id="PIRSF004749">
    <property type="entry name" value="Pep_def"/>
    <property type="match status" value="1"/>
</dbReference>
<dbReference type="InterPro" id="IPR036821">
    <property type="entry name" value="Peptide_deformylase_sf"/>
</dbReference>
<dbReference type="PANTHER" id="PTHR10458:SF22">
    <property type="entry name" value="PEPTIDE DEFORMYLASE"/>
    <property type="match status" value="1"/>
</dbReference>
<dbReference type="GO" id="GO:0042586">
    <property type="term" value="F:peptide deformylase activity"/>
    <property type="evidence" value="ECO:0007669"/>
    <property type="project" value="UniProtKB-UniRule"/>
</dbReference>
<dbReference type="EC" id="3.5.1.88" evidence="6"/>
<name>A0A916RV73_9HYPH</name>
<evidence type="ECO:0000256" key="3">
    <source>
        <dbReference type="ARBA" id="ARBA00022801"/>
    </source>
</evidence>
<dbReference type="Pfam" id="PF01327">
    <property type="entry name" value="Pep_deformylase"/>
    <property type="match status" value="1"/>
</dbReference>
<evidence type="ECO:0000256" key="5">
    <source>
        <dbReference type="ARBA" id="ARBA00023004"/>
    </source>
</evidence>
<sequence length="193" mass="22068">MQNEYIDVKKRSYYLTRMTIRPLVLLPDPLLRQVSKPVERIDDELRKFADDMLETMYDAPGIGLAAIQVGEPLRMLVLDVAEKDEPKNPQIFINPEIVKASEDEFNVHEEGCLSIPEYYAEVERPARIMVKALGLDGKEKLTEADGLLATCLQHEIDHLNGVLFIDHLSKLKRDMVIRKFKKLAKDRQAPLVG</sequence>
<keyword evidence="5 6" id="KW-0408">Iron</keyword>
<protein>
    <recommendedName>
        <fullName evidence="6">Peptide deformylase</fullName>
        <shortName evidence="6">PDF</shortName>
        <ecNumber evidence="6">3.5.1.88</ecNumber>
    </recommendedName>
    <alternativeName>
        <fullName evidence="6">Polypeptide deformylase</fullName>
    </alternativeName>
</protein>
<keyword evidence="3 6" id="KW-0378">Hydrolase</keyword>
<feature type="binding site" evidence="6">
    <location>
        <position position="158"/>
    </location>
    <ligand>
        <name>Fe cation</name>
        <dbReference type="ChEBI" id="CHEBI:24875"/>
    </ligand>
</feature>
<feature type="active site" evidence="6">
    <location>
        <position position="155"/>
    </location>
</feature>
<dbReference type="CDD" id="cd00487">
    <property type="entry name" value="Pep_deformylase"/>
    <property type="match status" value="1"/>
</dbReference>
<evidence type="ECO:0000313" key="7">
    <source>
        <dbReference type="EMBL" id="GGA71336.1"/>
    </source>
</evidence>
<keyword evidence="4 6" id="KW-0648">Protein biosynthesis</keyword>
<evidence type="ECO:0000256" key="2">
    <source>
        <dbReference type="ARBA" id="ARBA00022723"/>
    </source>
</evidence>
<proteinExistence type="inferred from homology"/>
<dbReference type="PRINTS" id="PR01576">
    <property type="entry name" value="PDEFORMYLASE"/>
</dbReference>
<dbReference type="GO" id="GO:0006412">
    <property type="term" value="P:translation"/>
    <property type="evidence" value="ECO:0007669"/>
    <property type="project" value="UniProtKB-UniRule"/>
</dbReference>
<evidence type="ECO:0000256" key="1">
    <source>
        <dbReference type="ARBA" id="ARBA00010759"/>
    </source>
</evidence>
<dbReference type="HAMAP" id="MF_00163">
    <property type="entry name" value="Pep_deformylase"/>
    <property type="match status" value="1"/>
</dbReference>
<dbReference type="NCBIfam" id="TIGR00079">
    <property type="entry name" value="pept_deformyl"/>
    <property type="match status" value="1"/>
</dbReference>
<comment type="similarity">
    <text evidence="1 6">Belongs to the polypeptide deformylase family.</text>
</comment>
<dbReference type="AlphaFoldDB" id="A0A916RV73"/>
<dbReference type="FunFam" id="3.90.45.10:FF:000005">
    <property type="entry name" value="Peptide deformylase"/>
    <property type="match status" value="1"/>
</dbReference>
<dbReference type="PANTHER" id="PTHR10458">
    <property type="entry name" value="PEPTIDE DEFORMYLASE"/>
    <property type="match status" value="1"/>
</dbReference>
<organism evidence="7 8">
    <name type="scientific">Nitratireductor aestuarii</name>
    <dbReference type="NCBI Taxonomy" id="1735103"/>
    <lineage>
        <taxon>Bacteria</taxon>
        <taxon>Pseudomonadati</taxon>
        <taxon>Pseudomonadota</taxon>
        <taxon>Alphaproteobacteria</taxon>
        <taxon>Hyphomicrobiales</taxon>
        <taxon>Phyllobacteriaceae</taxon>
        <taxon>Nitratireductor</taxon>
    </lineage>
</organism>
<dbReference type="Gene3D" id="3.90.45.10">
    <property type="entry name" value="Peptide deformylase"/>
    <property type="match status" value="1"/>
</dbReference>
<reference evidence="7" key="1">
    <citation type="journal article" date="2014" name="Int. J. Syst. Evol. Microbiol.">
        <title>Complete genome sequence of Corynebacterium casei LMG S-19264T (=DSM 44701T), isolated from a smear-ripened cheese.</title>
        <authorList>
            <consortium name="US DOE Joint Genome Institute (JGI-PGF)"/>
            <person name="Walter F."/>
            <person name="Albersmeier A."/>
            <person name="Kalinowski J."/>
            <person name="Ruckert C."/>
        </authorList>
    </citation>
    <scope>NUCLEOTIDE SEQUENCE</scope>
    <source>
        <strain evidence="7">CGMCC 1.15320</strain>
    </source>
</reference>
<evidence type="ECO:0000256" key="6">
    <source>
        <dbReference type="HAMAP-Rule" id="MF_00163"/>
    </source>
</evidence>
<comment type="caution">
    <text evidence="7">The sequence shown here is derived from an EMBL/GenBank/DDBJ whole genome shotgun (WGS) entry which is preliminary data.</text>
</comment>
<feature type="binding site" evidence="6">
    <location>
        <position position="154"/>
    </location>
    <ligand>
        <name>Fe cation</name>
        <dbReference type="ChEBI" id="CHEBI:24875"/>
    </ligand>
</feature>
<dbReference type="Proteomes" id="UP000636264">
    <property type="component" value="Unassembled WGS sequence"/>
</dbReference>
<comment type="catalytic activity">
    <reaction evidence="6">
        <text>N-terminal N-formyl-L-methionyl-[peptide] + H2O = N-terminal L-methionyl-[peptide] + formate</text>
        <dbReference type="Rhea" id="RHEA:24420"/>
        <dbReference type="Rhea" id="RHEA-COMP:10639"/>
        <dbReference type="Rhea" id="RHEA-COMP:10640"/>
        <dbReference type="ChEBI" id="CHEBI:15377"/>
        <dbReference type="ChEBI" id="CHEBI:15740"/>
        <dbReference type="ChEBI" id="CHEBI:49298"/>
        <dbReference type="ChEBI" id="CHEBI:64731"/>
        <dbReference type="EC" id="3.5.1.88"/>
    </reaction>
</comment>
<keyword evidence="8" id="KW-1185">Reference proteome</keyword>
<dbReference type="InterPro" id="IPR023635">
    <property type="entry name" value="Peptide_deformylase"/>
</dbReference>
<reference evidence="7" key="2">
    <citation type="submission" date="2020-09" db="EMBL/GenBank/DDBJ databases">
        <authorList>
            <person name="Sun Q."/>
            <person name="Zhou Y."/>
        </authorList>
    </citation>
    <scope>NUCLEOTIDE SEQUENCE</scope>
    <source>
        <strain evidence="7">CGMCC 1.15320</strain>
    </source>
</reference>
<comment type="function">
    <text evidence="6">Removes the formyl group from the N-terminal Met of newly synthesized proteins. Requires at least a dipeptide for an efficient rate of reaction. N-terminal L-methionine is a prerequisite for activity but the enzyme has broad specificity at other positions.</text>
</comment>
<keyword evidence="2 6" id="KW-0479">Metal-binding</keyword>
<comment type="cofactor">
    <cofactor evidence="6">
        <name>Fe(2+)</name>
        <dbReference type="ChEBI" id="CHEBI:29033"/>
    </cofactor>
    <text evidence="6">Binds 1 Fe(2+) ion.</text>
</comment>
<evidence type="ECO:0000256" key="4">
    <source>
        <dbReference type="ARBA" id="ARBA00022917"/>
    </source>
</evidence>
<gene>
    <name evidence="6 7" type="primary">def</name>
    <name evidence="7" type="ORF">GCM10011385_26470</name>
</gene>
<accession>A0A916RV73</accession>
<dbReference type="NCBIfam" id="NF001159">
    <property type="entry name" value="PRK00150.1-3"/>
    <property type="match status" value="1"/>
</dbReference>
<dbReference type="GO" id="GO:0046872">
    <property type="term" value="F:metal ion binding"/>
    <property type="evidence" value="ECO:0007669"/>
    <property type="project" value="UniProtKB-KW"/>
</dbReference>
<dbReference type="EMBL" id="BMIF01000008">
    <property type="protein sequence ID" value="GGA71336.1"/>
    <property type="molecule type" value="Genomic_DNA"/>
</dbReference>
<dbReference type="SUPFAM" id="SSF56420">
    <property type="entry name" value="Peptide deformylase"/>
    <property type="match status" value="1"/>
</dbReference>
<feature type="binding site" evidence="6">
    <location>
        <position position="112"/>
    </location>
    <ligand>
        <name>Fe cation</name>
        <dbReference type="ChEBI" id="CHEBI:24875"/>
    </ligand>
</feature>